<sequence length="783" mass="88010">MVFADTLMRLFFFTEMINMQFQILKTLILNALMLIVAPYCYAQHDFATDYFKIHINNKGWITSMKNVTGKGSQREFSPVDKPSPLLSLYDSKKAKYYQPTKATYNKSKNTFALQYPNGSVATVALIANKKYFKLTLQSLGPRNGIDNIQWGAYHTNITNLFGEIIGVARDTSDAVNYAIGMLALNDNTLGGTSETIADAAPFQYIIHSPDKKRFPLPSHLHEGQIFPIGGDGINDVAFYAHKEPYYRILYGNAAQIDIQGRISIAYSSRDRAPKREVYFSLIPNMAVNKPNHQEVQPLPGIDYNGSSVAFWGSPDSTALLDVVQNIVLSEGLPYPTINGKWVKDPAAFVPDALTVGGVYDSIVPYTHRLGFRAISLYDQGFVRPDRANAGYLDGKNFEKKPLKMVAGDKSHKEFAEMAAKSGLIIGRTPITTALAPGTKDASPVPSDSLYYQQKRLLVKSIAPGDTIIVVNDPKYLDEIASWEGHAKNLNMIKIGKELIYYMGVSDKAPFRLLNVKRGYWKTTEASHAAGDTIYKLQVTINYGYDGLIPNMQLQDKIAEYYAEVCKINGLAYYDFDGQEFLFNNGHGYYSVKRFFRKMFERAKELSVPYIRFTGSTLSEGSWHYQSIWNVGGGKNLYDLETREWGSATSQGKDLRDVTYANFFPAGMGANFPINAKSTVAEYEHIQAISVGIGSTYSLKLDQKEVESCPHKDAIFKAIRTWENARAANAFPRWLKKQLANPAHQFHLEELTDDSWQLYKTDIDGANTKPYCILRRDINYVKRD</sequence>
<proteinExistence type="predicted"/>
<organism evidence="1 2">
    <name type="scientific">Dyadobacter linearis</name>
    <dbReference type="NCBI Taxonomy" id="2823330"/>
    <lineage>
        <taxon>Bacteria</taxon>
        <taxon>Pseudomonadati</taxon>
        <taxon>Bacteroidota</taxon>
        <taxon>Cytophagia</taxon>
        <taxon>Cytophagales</taxon>
        <taxon>Spirosomataceae</taxon>
        <taxon>Dyadobacter</taxon>
    </lineage>
</organism>
<reference evidence="1 2" key="1">
    <citation type="submission" date="2021-04" db="EMBL/GenBank/DDBJ databases">
        <authorList>
            <person name="Rodrigo-Torres L."/>
            <person name="Arahal R. D."/>
            <person name="Lucena T."/>
        </authorList>
    </citation>
    <scope>NUCLEOTIDE SEQUENCE [LARGE SCALE GENOMIC DNA]</scope>
    <source>
        <strain evidence="1 2">CECT 9623</strain>
    </source>
</reference>
<evidence type="ECO:0000313" key="2">
    <source>
        <dbReference type="Proteomes" id="UP000679725"/>
    </source>
</evidence>
<gene>
    <name evidence="1" type="ORF">DYBT9623_04278</name>
</gene>
<dbReference type="Proteomes" id="UP000679725">
    <property type="component" value="Unassembled WGS sequence"/>
</dbReference>
<dbReference type="EMBL" id="CAJRAU010000006">
    <property type="protein sequence ID" value="CAG5072717.1"/>
    <property type="molecule type" value="Genomic_DNA"/>
</dbReference>
<accession>A0ABN7RGA3</accession>
<keyword evidence="2" id="KW-1185">Reference proteome</keyword>
<protein>
    <recommendedName>
        <fullName evidence="3">DUF4091 domain-containing protein</fullName>
    </recommendedName>
</protein>
<comment type="caution">
    <text evidence="1">The sequence shown here is derived from an EMBL/GenBank/DDBJ whole genome shotgun (WGS) entry which is preliminary data.</text>
</comment>
<evidence type="ECO:0000313" key="1">
    <source>
        <dbReference type="EMBL" id="CAG5072717.1"/>
    </source>
</evidence>
<evidence type="ECO:0008006" key="3">
    <source>
        <dbReference type="Google" id="ProtNLM"/>
    </source>
</evidence>
<name>A0ABN7RGA3_9BACT</name>